<evidence type="ECO:0000313" key="1">
    <source>
        <dbReference type="EMBL" id="SHG71059.1"/>
    </source>
</evidence>
<dbReference type="RefSeq" id="WP_073323590.1">
    <property type="nucleotide sequence ID" value="NZ_FQWD01000004.1"/>
</dbReference>
<dbReference type="SUPFAM" id="SSF101327">
    <property type="entry name" value="YgfB-like"/>
    <property type="match status" value="1"/>
</dbReference>
<dbReference type="OrthoDB" id="6383265at2"/>
<organism evidence="1 2">
    <name type="scientific">Marisediminitalea aggregata</name>
    <dbReference type="NCBI Taxonomy" id="634436"/>
    <lineage>
        <taxon>Bacteria</taxon>
        <taxon>Pseudomonadati</taxon>
        <taxon>Pseudomonadota</taxon>
        <taxon>Gammaproteobacteria</taxon>
        <taxon>Alteromonadales</taxon>
        <taxon>Alteromonadaceae</taxon>
        <taxon>Marisediminitalea</taxon>
    </lineage>
</organism>
<gene>
    <name evidence="1" type="ORF">SAMN05216361_2869</name>
</gene>
<keyword evidence="2" id="KW-1185">Reference proteome</keyword>
<dbReference type="Proteomes" id="UP000184520">
    <property type="component" value="Unassembled WGS sequence"/>
</dbReference>
<evidence type="ECO:0000313" key="2">
    <source>
        <dbReference type="Proteomes" id="UP000184520"/>
    </source>
</evidence>
<dbReference type="InterPro" id="IPR036255">
    <property type="entry name" value="YgfB-like_sf"/>
</dbReference>
<evidence type="ECO:0008006" key="3">
    <source>
        <dbReference type="Google" id="ProtNLM"/>
    </source>
</evidence>
<dbReference type="InterPro" id="IPR011978">
    <property type="entry name" value="YgfB-like"/>
</dbReference>
<dbReference type="Pfam" id="PF03695">
    <property type="entry name" value="UPF0149"/>
    <property type="match status" value="1"/>
</dbReference>
<accession>A0A1M5M2C1</accession>
<sequence length="207" mass="22857">MPQAISIFEHPALKHMLASRPYAEGVIFAVASSPEIPMPEEWMPWVIEQSGSHSISKGQADDMADGLMKVLRDALDAMRKQQVLLPVYCTWSENDAERAGLCEWLKGLLTGHQQLEKVWQRAWHEGGEQGSDLPGLAERLTRCLKLFSTLAEPEQAIANAPDAQRKVLADGLPKLAASLPAMLQEYVAISGELAGHLPNQFETFKSE</sequence>
<dbReference type="AlphaFoldDB" id="A0A1M5M2C1"/>
<dbReference type="EMBL" id="FQWD01000004">
    <property type="protein sequence ID" value="SHG71059.1"/>
    <property type="molecule type" value="Genomic_DNA"/>
</dbReference>
<reference evidence="2" key="1">
    <citation type="submission" date="2016-11" db="EMBL/GenBank/DDBJ databases">
        <authorList>
            <person name="Varghese N."/>
            <person name="Submissions S."/>
        </authorList>
    </citation>
    <scope>NUCLEOTIDE SEQUENCE [LARGE SCALE GENOMIC DNA]</scope>
    <source>
        <strain evidence="2">CGMCC 1.8995</strain>
    </source>
</reference>
<protein>
    <recommendedName>
        <fullName evidence="3">YecA family protein</fullName>
    </recommendedName>
</protein>
<name>A0A1M5M2C1_9ALTE</name>
<proteinExistence type="predicted"/>